<evidence type="ECO:0000313" key="1">
    <source>
        <dbReference type="EMBL" id="JAP33475.1"/>
    </source>
</evidence>
<name>A0A0V0IM02_SOLCH</name>
<organism evidence="1">
    <name type="scientific">Solanum chacoense</name>
    <name type="common">Chaco potato</name>
    <dbReference type="NCBI Taxonomy" id="4108"/>
    <lineage>
        <taxon>Eukaryota</taxon>
        <taxon>Viridiplantae</taxon>
        <taxon>Streptophyta</taxon>
        <taxon>Embryophyta</taxon>
        <taxon>Tracheophyta</taxon>
        <taxon>Spermatophyta</taxon>
        <taxon>Magnoliopsida</taxon>
        <taxon>eudicotyledons</taxon>
        <taxon>Gunneridae</taxon>
        <taxon>Pentapetalae</taxon>
        <taxon>asterids</taxon>
        <taxon>lamiids</taxon>
        <taxon>Solanales</taxon>
        <taxon>Solanaceae</taxon>
        <taxon>Solanoideae</taxon>
        <taxon>Solaneae</taxon>
        <taxon>Solanum</taxon>
    </lineage>
</organism>
<dbReference type="AlphaFoldDB" id="A0A0V0IM02"/>
<dbReference type="EMBL" id="GEDG01004968">
    <property type="protein sequence ID" value="JAP33475.1"/>
    <property type="molecule type" value="Transcribed_RNA"/>
</dbReference>
<sequence length="84" mass="10126">MAKRHKTRLHSNYPLFQLFLVHIFTKSDRIHQCTLGYVNNKVKEAWSKKDFKKMIKAHSPLLLRYSTLTFHGQILPWIFQAKHY</sequence>
<accession>A0A0V0IM02</accession>
<proteinExistence type="predicted"/>
<protein>
    <submittedName>
        <fullName evidence="1">Putative ovule protein</fullName>
    </submittedName>
</protein>
<reference evidence="1" key="1">
    <citation type="submission" date="2015-12" db="EMBL/GenBank/DDBJ databases">
        <title>Gene expression during late stages of embryo sac development: a critical building block for successful pollen-pistil interactions.</title>
        <authorList>
            <person name="Liu Y."/>
            <person name="Joly V."/>
            <person name="Sabar M."/>
            <person name="Matton D.P."/>
        </authorList>
    </citation>
    <scope>NUCLEOTIDE SEQUENCE</scope>
</reference>